<dbReference type="EMBL" id="LR798261">
    <property type="protein sequence ID" value="CAB5218767.1"/>
    <property type="molecule type" value="Genomic_DNA"/>
</dbReference>
<organism evidence="1">
    <name type="scientific">uncultured Caudovirales phage</name>
    <dbReference type="NCBI Taxonomy" id="2100421"/>
    <lineage>
        <taxon>Viruses</taxon>
        <taxon>Duplodnaviria</taxon>
        <taxon>Heunggongvirae</taxon>
        <taxon>Uroviricota</taxon>
        <taxon>Caudoviricetes</taxon>
        <taxon>Peduoviridae</taxon>
        <taxon>Maltschvirus</taxon>
        <taxon>Maltschvirus maltsch</taxon>
    </lineage>
</organism>
<gene>
    <name evidence="1" type="ORF">UFOVP218_134</name>
</gene>
<accession>A0A6J7WLZ0</accession>
<reference evidence="1" key="1">
    <citation type="submission" date="2020-05" db="EMBL/GenBank/DDBJ databases">
        <authorList>
            <person name="Chiriac C."/>
            <person name="Salcher M."/>
            <person name="Ghai R."/>
            <person name="Kavagutti S V."/>
        </authorList>
    </citation>
    <scope>NUCLEOTIDE SEQUENCE</scope>
</reference>
<name>A0A6J7WLZ0_9CAUD</name>
<evidence type="ECO:0000313" key="1">
    <source>
        <dbReference type="EMBL" id="CAB5218767.1"/>
    </source>
</evidence>
<protein>
    <submittedName>
        <fullName evidence="1">Uncharacterized protein</fullName>
    </submittedName>
</protein>
<proteinExistence type="predicted"/>
<sequence length="57" mass="6309">MAIEKDTVVTFTVTVEEVNTVLAGLQELPAKTANPLTQKILKQAKEQLPNEEEKTVE</sequence>